<accession>A0A0E9VFG8</accession>
<proteinExistence type="predicted"/>
<reference evidence="1" key="1">
    <citation type="submission" date="2014-11" db="EMBL/GenBank/DDBJ databases">
        <authorList>
            <person name="Amaro Gonzalez C."/>
        </authorList>
    </citation>
    <scope>NUCLEOTIDE SEQUENCE</scope>
</reference>
<dbReference type="AlphaFoldDB" id="A0A0E9VFG8"/>
<sequence>MDGFEREDFFLESPPRDSVNGVFPRADRGLLLRKMTALQYKTATVGR</sequence>
<evidence type="ECO:0000313" key="1">
    <source>
        <dbReference type="EMBL" id="JAH76731.1"/>
    </source>
</evidence>
<dbReference type="EMBL" id="GBXM01031846">
    <property type="protein sequence ID" value="JAH76731.1"/>
    <property type="molecule type" value="Transcribed_RNA"/>
</dbReference>
<reference evidence="1" key="2">
    <citation type="journal article" date="2015" name="Fish Shellfish Immunol.">
        <title>Early steps in the European eel (Anguilla anguilla)-Vibrio vulnificus interaction in the gills: Role of the RtxA13 toxin.</title>
        <authorList>
            <person name="Callol A."/>
            <person name="Pajuelo D."/>
            <person name="Ebbesson L."/>
            <person name="Teles M."/>
            <person name="MacKenzie S."/>
            <person name="Amaro C."/>
        </authorList>
    </citation>
    <scope>NUCLEOTIDE SEQUENCE</scope>
</reference>
<protein>
    <submittedName>
        <fullName evidence="1">Uncharacterized protein</fullName>
    </submittedName>
</protein>
<organism evidence="1">
    <name type="scientific">Anguilla anguilla</name>
    <name type="common">European freshwater eel</name>
    <name type="synonym">Muraena anguilla</name>
    <dbReference type="NCBI Taxonomy" id="7936"/>
    <lineage>
        <taxon>Eukaryota</taxon>
        <taxon>Metazoa</taxon>
        <taxon>Chordata</taxon>
        <taxon>Craniata</taxon>
        <taxon>Vertebrata</taxon>
        <taxon>Euteleostomi</taxon>
        <taxon>Actinopterygii</taxon>
        <taxon>Neopterygii</taxon>
        <taxon>Teleostei</taxon>
        <taxon>Anguilliformes</taxon>
        <taxon>Anguillidae</taxon>
        <taxon>Anguilla</taxon>
    </lineage>
</organism>
<name>A0A0E9VFG8_ANGAN</name>